<feature type="domain" description="P5A-ATPase transmembrane helical hairpin" evidence="23">
    <location>
        <begin position="21"/>
        <end position="90"/>
    </location>
</feature>
<proteinExistence type="inferred from homology"/>
<evidence type="ECO:0000256" key="4">
    <source>
        <dbReference type="ARBA" id="ARBA00022553"/>
    </source>
</evidence>
<evidence type="ECO:0000256" key="8">
    <source>
        <dbReference type="ARBA" id="ARBA00022824"/>
    </source>
</evidence>
<evidence type="ECO:0000256" key="5">
    <source>
        <dbReference type="ARBA" id="ARBA00022692"/>
    </source>
</evidence>
<dbReference type="CDD" id="cd07543">
    <property type="entry name" value="P-type_ATPase_cation"/>
    <property type="match status" value="1"/>
</dbReference>
<keyword evidence="3" id="KW-0813">Transport</keyword>
<comment type="subcellular location">
    <subcellularLocation>
        <location evidence="1">Endoplasmic reticulum membrane</location>
        <topology evidence="1">Multi-pass membrane protein</topology>
    </subcellularLocation>
</comment>
<dbReference type="Pfam" id="PF00122">
    <property type="entry name" value="E1-E2_ATPase"/>
    <property type="match status" value="1"/>
</dbReference>
<dbReference type="SFLD" id="SFLDS00003">
    <property type="entry name" value="Haloacid_Dehalogenase"/>
    <property type="match status" value="1"/>
</dbReference>
<dbReference type="OrthoDB" id="48943at2759"/>
<evidence type="ECO:0000256" key="13">
    <source>
        <dbReference type="ARBA" id="ARBA00022989"/>
    </source>
</evidence>
<keyword evidence="8" id="KW-0256">Endoplasmic reticulum</keyword>
<evidence type="ECO:0000256" key="11">
    <source>
        <dbReference type="ARBA" id="ARBA00022927"/>
    </source>
</evidence>
<dbReference type="AlphaFoldDB" id="A0A7R9QQJ2"/>
<dbReference type="SFLD" id="SFLDF00027">
    <property type="entry name" value="p-type_atpase"/>
    <property type="match status" value="1"/>
</dbReference>
<dbReference type="Pfam" id="PF23143">
    <property type="entry name" value="2TM_P5A-ATPase"/>
    <property type="match status" value="1"/>
</dbReference>
<dbReference type="SUPFAM" id="SSF56784">
    <property type="entry name" value="HAD-like"/>
    <property type="match status" value="1"/>
</dbReference>
<dbReference type="GO" id="GO:0016887">
    <property type="term" value="F:ATP hydrolysis activity"/>
    <property type="evidence" value="ECO:0007669"/>
    <property type="project" value="InterPro"/>
</dbReference>
<feature type="compositionally biased region" description="Polar residues" evidence="20">
    <location>
        <begin position="883"/>
        <end position="906"/>
    </location>
</feature>
<dbReference type="EMBL" id="OC923060">
    <property type="protein sequence ID" value="CAD7654612.1"/>
    <property type="molecule type" value="Genomic_DNA"/>
</dbReference>
<keyword evidence="14 21" id="KW-0472">Membrane</keyword>
<dbReference type="FunFam" id="2.70.150.10:FF:000015">
    <property type="entry name" value="Cation-transporting ATPase"/>
    <property type="match status" value="1"/>
</dbReference>
<evidence type="ECO:0000313" key="24">
    <source>
        <dbReference type="EMBL" id="CAD7654612.1"/>
    </source>
</evidence>
<evidence type="ECO:0000256" key="14">
    <source>
        <dbReference type="ARBA" id="ARBA00023136"/>
    </source>
</evidence>
<feature type="domain" description="P-type ATPase A" evidence="22">
    <location>
        <begin position="259"/>
        <end position="356"/>
    </location>
</feature>
<comment type="similarity">
    <text evidence="2">Belongs to the cation transport ATPase (P-type) (TC 3.A.3) family. Type V subfamily.</text>
</comment>
<dbReference type="GO" id="GO:0006874">
    <property type="term" value="P:intracellular calcium ion homeostasis"/>
    <property type="evidence" value="ECO:0007669"/>
    <property type="project" value="TreeGrafter"/>
</dbReference>
<keyword evidence="13 21" id="KW-1133">Transmembrane helix</keyword>
<dbReference type="InterPro" id="IPR001757">
    <property type="entry name" value="P_typ_ATPase"/>
</dbReference>
<evidence type="ECO:0000256" key="3">
    <source>
        <dbReference type="ARBA" id="ARBA00022448"/>
    </source>
</evidence>
<dbReference type="InterPro" id="IPR018303">
    <property type="entry name" value="ATPase_P-typ_P_site"/>
</dbReference>
<dbReference type="GO" id="GO:0046872">
    <property type="term" value="F:metal ion binding"/>
    <property type="evidence" value="ECO:0007669"/>
    <property type="project" value="UniProtKB-KW"/>
</dbReference>
<evidence type="ECO:0000256" key="16">
    <source>
        <dbReference type="ARBA" id="ARBA00048588"/>
    </source>
</evidence>
<dbReference type="InterPro" id="IPR044492">
    <property type="entry name" value="P_typ_ATPase_HD_dom"/>
</dbReference>
<feature type="transmembrane region" description="Helical" evidence="21">
    <location>
        <begin position="1106"/>
        <end position="1125"/>
    </location>
</feature>
<accession>A0A7R9QQJ2</accession>
<sequence>MESVRESSDQLVKSVECYNSRPLVLHGYIGPFVSIYVILIYNWLNYYSQTDSQEIWFIAVAVVVILQILCYLFSHWSVHCKSFLAFTKASSPLSALFVKVVPMPNNGSPELVRLYRTKCEDNSKAEEMVWFSFQKTKYVYDFSSNKFTVLSFPINLSINEYKNWKGYADDESVAAIERRFGGNSLEMEVPEFVELFRERATAPFFVFQLFCVGLWCLDEFWYYSVFTLVMLVAFECVLVQQQLRNLSEIRKMGNKPYALQVYRNRKWRSIQTNLLVAGDIVSIGRSQDESLVPCDLLLLRGSCIVDESMLTGESVPQMKEPIEAIQEDRQFDIDSDGRLHMLYGGTKVLQHSAPAKTATGLRAGDNGCVCYVLRTSFNTSQGKLLRTILYGVKRVTANNLETFGFILFLLVFAIAAASYVWIKGTEDPKRNRYKLFLECTLILTSVVPPELPIELSLAVNTSLLSLSKLYIYCTEPFRIPFGGKVEICCFDKTGTLTSNNLVVEGIAGLQDRDKMCAISEAPLDTVQVLATCHALVQLEDGLVGDPLEKATLSAIEWTLTKGDAVIPKKGKSPGLKIFYRFHFSSALKRMSVIAGYSPPGTTDTTYFSAVKGAPEVLKPMFSTVPTTYDETYIEMSRKGARVLALGRRTIGNLTHQQVRDLSRSDIEKNLEFVGFVVISCPLKPDSKAVMKEIINSLHHVVMITGDAPLTACHVAKELHFISKKKETLILTANDSQNEFQWISINEKIRLECIPKDMKQFFSLYELCITGDALNYLIDNELKFYRKVLPHIRVFARVAPKQKETIITSLRALGFTTLMTGDGTNDVGALKHAHVGVALLANAPLQASDLPKPKKPSADTSVAANHEMSSNIPRNRMRGRSDRSSGAANGPQNSRPNRATETQQQLQRMLEEMDEQEKASVVKLGDASIAAPFTSKLSSIQCVCHIIKQGRCTLVTTLQMFKILALNALILAYSQSVLYLDGIKFSDGQATLQGLLLAGCFLFISRSRPLTTLSSRRPLPNIFNVYTILTVLLQFAVHFCSLLYLVREAKSRAPDPKEEFPDLEAEFKASTLNSTVYIISVSLQVSTFAVNYKGHPFMESLAENKPLLWSIIGSFCAVIALVTGLLPDLCHQFAIVSFDADFQKVMLTVLAMDLLCALAVDRVLEFLFGRAKLKSL</sequence>
<dbReference type="PROSITE" id="PS00154">
    <property type="entry name" value="ATPASE_E1_E2"/>
    <property type="match status" value="1"/>
</dbReference>
<evidence type="ECO:0000256" key="6">
    <source>
        <dbReference type="ARBA" id="ARBA00022723"/>
    </source>
</evidence>
<evidence type="ECO:0000256" key="20">
    <source>
        <dbReference type="SAM" id="MobiDB-lite"/>
    </source>
</evidence>
<evidence type="ECO:0000256" key="10">
    <source>
        <dbReference type="ARBA" id="ARBA00022842"/>
    </source>
</evidence>
<dbReference type="GO" id="GO:0005789">
    <property type="term" value="C:endoplasmic reticulum membrane"/>
    <property type="evidence" value="ECO:0007669"/>
    <property type="project" value="UniProtKB-SubCell"/>
</dbReference>
<keyword evidence="5 21" id="KW-0812">Transmembrane</keyword>
<dbReference type="SFLD" id="SFLDG00002">
    <property type="entry name" value="C1.7:_P-type_atpase_like"/>
    <property type="match status" value="1"/>
</dbReference>
<protein>
    <recommendedName>
        <fullName evidence="18">Endoplasmic reticulum transmembrane helix translocase</fullName>
    </recommendedName>
    <alternativeName>
        <fullName evidence="19">Endoplasmic reticulum P5A-ATPase</fullName>
    </alternativeName>
</protein>
<dbReference type="Proteomes" id="UP000728032">
    <property type="component" value="Unassembled WGS sequence"/>
</dbReference>
<dbReference type="PRINTS" id="PR00119">
    <property type="entry name" value="CATATPASE"/>
</dbReference>
<feature type="transmembrane region" description="Helical" evidence="21">
    <location>
        <begin position="23"/>
        <end position="43"/>
    </location>
</feature>
<dbReference type="InterPro" id="IPR006544">
    <property type="entry name" value="P-type_TPase_V"/>
</dbReference>
<evidence type="ECO:0000259" key="22">
    <source>
        <dbReference type="Pfam" id="PF00122"/>
    </source>
</evidence>
<dbReference type="InterPro" id="IPR059000">
    <property type="entry name" value="ATPase_P-type_domA"/>
</dbReference>
<dbReference type="PANTHER" id="PTHR45630:SF7">
    <property type="entry name" value="ENDOPLASMIC RETICULUM TRANSMEMBRANE HELIX TRANSLOCASE"/>
    <property type="match status" value="1"/>
</dbReference>
<evidence type="ECO:0000256" key="9">
    <source>
        <dbReference type="ARBA" id="ARBA00022840"/>
    </source>
</evidence>
<dbReference type="Gene3D" id="2.70.150.10">
    <property type="entry name" value="Calcium-transporting ATPase, cytoplasmic transduction domain A"/>
    <property type="match status" value="1"/>
</dbReference>
<keyword evidence="11" id="KW-0653">Protein transport</keyword>
<comment type="catalytic activity">
    <reaction evidence="16">
        <text>[protein]-with a C-terminal TM segment(out) + ATP + H2O = [protein]-with a C-terminal TM segment(in) + ADP + phosphate + H(+)</text>
        <dbReference type="Rhea" id="RHEA:66168"/>
        <dbReference type="Rhea" id="RHEA-COMP:16963"/>
        <dbReference type="ChEBI" id="CHEBI:15377"/>
        <dbReference type="ChEBI" id="CHEBI:15378"/>
        <dbReference type="ChEBI" id="CHEBI:30616"/>
        <dbReference type="ChEBI" id="CHEBI:43474"/>
        <dbReference type="ChEBI" id="CHEBI:90782"/>
        <dbReference type="ChEBI" id="CHEBI:456216"/>
    </reaction>
</comment>
<keyword evidence="10" id="KW-0460">Magnesium</keyword>
<keyword evidence="7" id="KW-0547">Nucleotide-binding</keyword>
<feature type="compositionally biased region" description="Polar residues" evidence="20">
    <location>
        <begin position="857"/>
        <end position="872"/>
    </location>
</feature>
<dbReference type="NCBIfam" id="TIGR01494">
    <property type="entry name" value="ATPase_P-type"/>
    <property type="match status" value="2"/>
</dbReference>
<feature type="transmembrane region" description="Helical" evidence="21">
    <location>
        <begin position="221"/>
        <end position="240"/>
    </location>
</feature>
<dbReference type="FunFam" id="3.40.1110.10:FF:000014">
    <property type="entry name" value="Cation-transporting ATPase"/>
    <property type="match status" value="1"/>
</dbReference>
<keyword evidence="6" id="KW-0479">Metal-binding</keyword>
<dbReference type="SUPFAM" id="SSF81665">
    <property type="entry name" value="Calcium ATPase, transmembrane domain M"/>
    <property type="match status" value="1"/>
</dbReference>
<dbReference type="Gene3D" id="3.40.1110.10">
    <property type="entry name" value="Calcium-transporting ATPase, cytoplasmic domain N"/>
    <property type="match status" value="1"/>
</dbReference>
<dbReference type="Gene3D" id="3.40.50.1000">
    <property type="entry name" value="HAD superfamily/HAD-like"/>
    <property type="match status" value="1"/>
</dbReference>
<evidence type="ECO:0000256" key="15">
    <source>
        <dbReference type="ARBA" id="ARBA00023180"/>
    </source>
</evidence>
<reference evidence="24" key="1">
    <citation type="submission" date="2020-11" db="EMBL/GenBank/DDBJ databases">
        <authorList>
            <person name="Tran Van P."/>
        </authorList>
    </citation>
    <scope>NUCLEOTIDE SEQUENCE</scope>
</reference>
<evidence type="ECO:0000256" key="1">
    <source>
        <dbReference type="ARBA" id="ARBA00004477"/>
    </source>
</evidence>
<dbReference type="InterPro" id="IPR008250">
    <property type="entry name" value="ATPase_P-typ_transduc_dom_A_sf"/>
</dbReference>
<gene>
    <name evidence="24" type="ORF">ONB1V03_LOCUS11259</name>
</gene>
<name>A0A7R9QQJ2_9ACAR</name>
<keyword evidence="4" id="KW-0597">Phosphoprotein</keyword>
<feature type="transmembrane region" description="Helical" evidence="21">
    <location>
        <begin position="1145"/>
        <end position="1163"/>
    </location>
</feature>
<feature type="transmembrane region" description="Helical" evidence="21">
    <location>
        <begin position="55"/>
        <end position="74"/>
    </location>
</feature>
<dbReference type="GO" id="GO:0015031">
    <property type="term" value="P:protein transport"/>
    <property type="evidence" value="ECO:0007669"/>
    <property type="project" value="UniProtKB-KW"/>
</dbReference>
<dbReference type="InterPro" id="IPR023214">
    <property type="entry name" value="HAD_sf"/>
</dbReference>
<evidence type="ECO:0000313" key="25">
    <source>
        <dbReference type="Proteomes" id="UP000728032"/>
    </source>
</evidence>
<evidence type="ECO:0000256" key="21">
    <source>
        <dbReference type="SAM" id="Phobius"/>
    </source>
</evidence>
<dbReference type="FunFam" id="3.40.50.1000:FF:000056">
    <property type="entry name" value="Cation-transporting ATPase"/>
    <property type="match status" value="1"/>
</dbReference>
<evidence type="ECO:0000256" key="17">
    <source>
        <dbReference type="ARBA" id="ARBA00059755"/>
    </source>
</evidence>
<dbReference type="InterPro" id="IPR036412">
    <property type="entry name" value="HAD-like_sf"/>
</dbReference>
<comment type="function">
    <text evidence="17">Endoplasmic reticulum translocase required to remove mitochondrial transmembrane proteins mistargeted to the endoplasmic reticulum. Acts as a dislocase that mediates the ATP-dependent extraction of mislocalized mitochondrial transmembrane proteins from the endoplasmic reticulum membrane. Specifically binds mitochondrial tail-anchored transmembrane proteins: has an atypically large substrate-binding pocket that recognizes and binds moderately hydrophobic transmembranes with short hydrophilic lumenal domains.</text>
</comment>
<dbReference type="InterPro" id="IPR057255">
    <property type="entry name" value="2TM_P5A-ATPase"/>
</dbReference>
<organism evidence="24">
    <name type="scientific">Oppiella nova</name>
    <dbReference type="NCBI Taxonomy" id="334625"/>
    <lineage>
        <taxon>Eukaryota</taxon>
        <taxon>Metazoa</taxon>
        <taxon>Ecdysozoa</taxon>
        <taxon>Arthropoda</taxon>
        <taxon>Chelicerata</taxon>
        <taxon>Arachnida</taxon>
        <taxon>Acari</taxon>
        <taxon>Acariformes</taxon>
        <taxon>Sarcoptiformes</taxon>
        <taxon>Oribatida</taxon>
        <taxon>Brachypylina</taxon>
        <taxon>Oppioidea</taxon>
        <taxon>Oppiidae</taxon>
        <taxon>Oppiella</taxon>
    </lineage>
</organism>
<evidence type="ECO:0000256" key="19">
    <source>
        <dbReference type="ARBA" id="ARBA00083273"/>
    </source>
</evidence>
<evidence type="ECO:0000256" key="18">
    <source>
        <dbReference type="ARBA" id="ARBA00067401"/>
    </source>
</evidence>
<dbReference type="NCBIfam" id="TIGR01657">
    <property type="entry name" value="P-ATPase-V"/>
    <property type="match status" value="1"/>
</dbReference>
<dbReference type="GO" id="GO:0005524">
    <property type="term" value="F:ATP binding"/>
    <property type="evidence" value="ECO:0007669"/>
    <property type="project" value="UniProtKB-KW"/>
</dbReference>
<dbReference type="InterPro" id="IPR023298">
    <property type="entry name" value="ATPase_P-typ_TM_dom_sf"/>
</dbReference>
<dbReference type="GO" id="GO:0019829">
    <property type="term" value="F:ATPase-coupled monoatomic cation transmembrane transporter activity"/>
    <property type="evidence" value="ECO:0007669"/>
    <property type="project" value="TreeGrafter"/>
</dbReference>
<evidence type="ECO:0000259" key="23">
    <source>
        <dbReference type="Pfam" id="PF23143"/>
    </source>
</evidence>
<evidence type="ECO:0000256" key="2">
    <source>
        <dbReference type="ARBA" id="ARBA00006000"/>
    </source>
</evidence>
<keyword evidence="9" id="KW-0067">ATP-binding</keyword>
<dbReference type="SUPFAM" id="SSF81653">
    <property type="entry name" value="Calcium ATPase, transduction domain A"/>
    <property type="match status" value="1"/>
</dbReference>
<evidence type="ECO:0000256" key="7">
    <source>
        <dbReference type="ARBA" id="ARBA00022741"/>
    </source>
</evidence>
<dbReference type="SUPFAM" id="SSF81660">
    <property type="entry name" value="Metal cation-transporting ATPase, ATP-binding domain N"/>
    <property type="match status" value="1"/>
</dbReference>
<feature type="region of interest" description="Disordered" evidence="20">
    <location>
        <begin position="847"/>
        <end position="910"/>
    </location>
</feature>
<dbReference type="InterPro" id="IPR023299">
    <property type="entry name" value="ATPase_P-typ_cyto_dom_N"/>
</dbReference>
<keyword evidence="15" id="KW-0325">Glycoprotein</keyword>
<evidence type="ECO:0000256" key="12">
    <source>
        <dbReference type="ARBA" id="ARBA00022967"/>
    </source>
</evidence>
<keyword evidence="25" id="KW-1185">Reference proteome</keyword>
<feature type="transmembrane region" description="Helical" evidence="21">
    <location>
        <begin position="403"/>
        <end position="422"/>
    </location>
</feature>
<dbReference type="InterPro" id="IPR047820">
    <property type="entry name" value="P5A-type_ATPase"/>
</dbReference>
<dbReference type="EMBL" id="CAJPVJ010008235">
    <property type="protein sequence ID" value="CAG2171799.1"/>
    <property type="molecule type" value="Genomic_DNA"/>
</dbReference>
<dbReference type="GO" id="GO:0015662">
    <property type="term" value="F:P-type ion transporter activity"/>
    <property type="evidence" value="ECO:0007669"/>
    <property type="project" value="TreeGrafter"/>
</dbReference>
<keyword evidence="12" id="KW-1278">Translocase</keyword>
<dbReference type="PANTHER" id="PTHR45630">
    <property type="entry name" value="CATION-TRANSPORTING ATPASE-RELATED"/>
    <property type="match status" value="1"/>
</dbReference>
<feature type="transmembrane region" description="Helical" evidence="21">
    <location>
        <begin position="1024"/>
        <end position="1045"/>
    </location>
</feature>
<dbReference type="Pfam" id="PF13246">
    <property type="entry name" value="Cation_ATPase"/>
    <property type="match status" value="1"/>
</dbReference>